<dbReference type="EMBL" id="JADEWL010000193">
    <property type="protein sequence ID" value="MBE9216694.1"/>
    <property type="molecule type" value="Genomic_DNA"/>
</dbReference>
<gene>
    <name evidence="1" type="ORF">IQ247_29220</name>
</gene>
<reference evidence="1" key="1">
    <citation type="submission" date="2020-10" db="EMBL/GenBank/DDBJ databases">
        <authorList>
            <person name="Castelo-Branco R."/>
            <person name="Eusebio N."/>
            <person name="Adriana R."/>
            <person name="Vieira A."/>
            <person name="Brugerolle De Fraissinette N."/>
            <person name="Rezende De Castro R."/>
            <person name="Schneider M.P."/>
            <person name="Vasconcelos V."/>
            <person name="Leao P.N."/>
        </authorList>
    </citation>
    <scope>NUCLEOTIDE SEQUENCE</scope>
    <source>
        <strain evidence="1">LEGE 06105</strain>
    </source>
</reference>
<comment type="caution">
    <text evidence="1">The sequence shown here is derived from an EMBL/GenBank/DDBJ whole genome shotgun (WGS) entry which is preliminary data.</text>
</comment>
<evidence type="ECO:0000313" key="2">
    <source>
        <dbReference type="Proteomes" id="UP000620559"/>
    </source>
</evidence>
<accession>A0A8J7FDP2</accession>
<organism evidence="1 2">
    <name type="scientific">Plectonema cf. radiosum LEGE 06105</name>
    <dbReference type="NCBI Taxonomy" id="945769"/>
    <lineage>
        <taxon>Bacteria</taxon>
        <taxon>Bacillati</taxon>
        <taxon>Cyanobacteriota</taxon>
        <taxon>Cyanophyceae</taxon>
        <taxon>Oscillatoriophycideae</taxon>
        <taxon>Oscillatoriales</taxon>
        <taxon>Microcoleaceae</taxon>
        <taxon>Plectonema</taxon>
    </lineage>
</organism>
<dbReference type="AlphaFoldDB" id="A0A8J7FDP2"/>
<keyword evidence="1" id="KW-0418">Kinase</keyword>
<name>A0A8J7FDP2_9CYAN</name>
<protein>
    <submittedName>
        <fullName evidence="1">Histidine kinase</fullName>
    </submittedName>
</protein>
<keyword evidence="2" id="KW-1185">Reference proteome</keyword>
<evidence type="ECO:0000313" key="1">
    <source>
        <dbReference type="EMBL" id="MBE9216694.1"/>
    </source>
</evidence>
<sequence length="181" mass="20346">MYRFSKLPLSKNKIIALFLFIIVMIFTVSALHTSLSKNSPRLTWESAEIVVPQSLLKQVLSQKSTRHLDISSIKVMQISSHDAGNLYIFDYGSPQLCGATGCLYSVYNESGKVLLEFIANPYLPIAEKLVQVSETVNQGFPCLNITQITDTDKLLSQTEFCYQQGKYIRLNQDFVSGGKHE</sequence>
<proteinExistence type="predicted"/>
<dbReference type="Proteomes" id="UP000620559">
    <property type="component" value="Unassembled WGS sequence"/>
</dbReference>
<dbReference type="GO" id="GO:0016301">
    <property type="term" value="F:kinase activity"/>
    <property type="evidence" value="ECO:0007669"/>
    <property type="project" value="UniProtKB-KW"/>
</dbReference>
<keyword evidence="1" id="KW-0808">Transferase</keyword>